<evidence type="ECO:0000256" key="2">
    <source>
        <dbReference type="ARBA" id="ARBA00022670"/>
    </source>
</evidence>
<dbReference type="InterPro" id="IPR034193">
    <property type="entry name" value="PCSK9_ProteinaseK-like"/>
</dbReference>
<dbReference type="Gene3D" id="3.40.50.200">
    <property type="entry name" value="Peptidase S8/S53 domain"/>
    <property type="match status" value="1"/>
</dbReference>
<dbReference type="Pfam" id="PF00082">
    <property type="entry name" value="Peptidase_S8"/>
    <property type="match status" value="1"/>
</dbReference>
<protein>
    <recommendedName>
        <fullName evidence="7">Peptidase S8/S53 domain-containing protein</fullName>
    </recommendedName>
</protein>
<keyword evidence="2 5" id="KW-0645">Protease</keyword>
<sequence>MESIKGDAHVASVELNCRCVAISCWEEATKSTLWGLSRISSRLKPLYADATYKYAVAGEGVDVYIVDTGIFVQHEDFHGRARHGYTAPGITEGNKDLNGHGTHCAGIAASSTYGVAKEAALVAVKVMDAAGSGLVSDAVAGIEYVYKEHVKGKRKSVMNLSFGVSEPNLALERAVTAAVESGINAAVAAGNNAGDACLVTPARVQSAITVTASTISDVIADYANYGPCVDIVAPGSDILSTYIGSRDATAVLSGTSMAAPHVAGWVARYLSEPRDDIPIPRQVKAALQSSSTKGVLYPVDGTLDLLVYAACRGGTLQAQIGFRLLFTLGLIFVIL</sequence>
<dbReference type="InterPro" id="IPR036852">
    <property type="entry name" value="Peptidase_S8/S53_dom_sf"/>
</dbReference>
<dbReference type="InterPro" id="IPR050131">
    <property type="entry name" value="Peptidase_S8_subtilisin-like"/>
</dbReference>
<dbReference type="HOGENOM" id="CLU_011263_1_0_1"/>
<evidence type="ECO:0000313" key="9">
    <source>
        <dbReference type="EnsemblMetazoa" id="CapteP121340"/>
    </source>
</evidence>
<dbReference type="InterPro" id="IPR022398">
    <property type="entry name" value="Peptidase_S8_His-AS"/>
</dbReference>
<dbReference type="CDD" id="cd04077">
    <property type="entry name" value="Peptidases_S8_PCSK9_ProteinaseK_like"/>
    <property type="match status" value="1"/>
</dbReference>
<dbReference type="GO" id="GO:0005615">
    <property type="term" value="C:extracellular space"/>
    <property type="evidence" value="ECO:0007669"/>
    <property type="project" value="TreeGrafter"/>
</dbReference>
<keyword evidence="4 5" id="KW-0720">Serine protease</keyword>
<evidence type="ECO:0000256" key="5">
    <source>
        <dbReference type="PROSITE-ProRule" id="PRU01240"/>
    </source>
</evidence>
<dbReference type="EnsemblMetazoa" id="CapteT121340">
    <property type="protein sequence ID" value="CapteP121340"/>
    <property type="gene ID" value="CapteG121340"/>
</dbReference>
<evidence type="ECO:0000256" key="3">
    <source>
        <dbReference type="ARBA" id="ARBA00022801"/>
    </source>
</evidence>
<dbReference type="OrthoDB" id="206201at2759"/>
<dbReference type="EMBL" id="AMQN01007244">
    <property type="status" value="NOT_ANNOTATED_CDS"/>
    <property type="molecule type" value="Genomic_DNA"/>
</dbReference>
<dbReference type="GO" id="GO:0006508">
    <property type="term" value="P:proteolysis"/>
    <property type="evidence" value="ECO:0007669"/>
    <property type="project" value="UniProtKB-KW"/>
</dbReference>
<dbReference type="InterPro" id="IPR023828">
    <property type="entry name" value="Peptidase_S8_Ser-AS"/>
</dbReference>
<dbReference type="OMA" id="DLYAPGH"/>
<dbReference type="GO" id="GO:0004252">
    <property type="term" value="F:serine-type endopeptidase activity"/>
    <property type="evidence" value="ECO:0007669"/>
    <property type="project" value="UniProtKB-UniRule"/>
</dbReference>
<accession>R7USU0</accession>
<evidence type="ECO:0000259" key="7">
    <source>
        <dbReference type="Pfam" id="PF00082"/>
    </source>
</evidence>
<dbReference type="PANTHER" id="PTHR43806:SF11">
    <property type="entry name" value="CEREVISIN-RELATED"/>
    <property type="match status" value="1"/>
</dbReference>
<dbReference type="PANTHER" id="PTHR43806">
    <property type="entry name" value="PEPTIDASE S8"/>
    <property type="match status" value="1"/>
</dbReference>
<dbReference type="InterPro" id="IPR015500">
    <property type="entry name" value="Peptidase_S8_subtilisin-rel"/>
</dbReference>
<feature type="active site" description="Charge relay system" evidence="5">
    <location>
        <position position="256"/>
    </location>
</feature>
<dbReference type="PROSITE" id="PS00136">
    <property type="entry name" value="SUBTILASE_ASP"/>
    <property type="match status" value="1"/>
</dbReference>
<feature type="active site" description="Charge relay system" evidence="5">
    <location>
        <position position="100"/>
    </location>
</feature>
<dbReference type="STRING" id="283909.R7USU0"/>
<organism evidence="8">
    <name type="scientific">Capitella teleta</name>
    <name type="common">Polychaete worm</name>
    <dbReference type="NCBI Taxonomy" id="283909"/>
    <lineage>
        <taxon>Eukaryota</taxon>
        <taxon>Metazoa</taxon>
        <taxon>Spiralia</taxon>
        <taxon>Lophotrochozoa</taxon>
        <taxon>Annelida</taxon>
        <taxon>Polychaeta</taxon>
        <taxon>Sedentaria</taxon>
        <taxon>Scolecida</taxon>
        <taxon>Capitellidae</taxon>
        <taxon>Capitella</taxon>
    </lineage>
</organism>
<proteinExistence type="inferred from homology"/>
<evidence type="ECO:0000256" key="1">
    <source>
        <dbReference type="ARBA" id="ARBA00011073"/>
    </source>
</evidence>
<evidence type="ECO:0000313" key="8">
    <source>
        <dbReference type="EMBL" id="ELU06982.1"/>
    </source>
</evidence>
<dbReference type="AlphaFoldDB" id="R7USU0"/>
<evidence type="ECO:0000313" key="10">
    <source>
        <dbReference type="Proteomes" id="UP000014760"/>
    </source>
</evidence>
<comment type="similarity">
    <text evidence="1 5 6">Belongs to the peptidase S8 family.</text>
</comment>
<dbReference type="Proteomes" id="UP000014760">
    <property type="component" value="Unassembled WGS sequence"/>
</dbReference>
<feature type="domain" description="Peptidase S8/S53" evidence="7">
    <location>
        <begin position="58"/>
        <end position="294"/>
    </location>
</feature>
<dbReference type="PROSITE" id="PS00138">
    <property type="entry name" value="SUBTILASE_SER"/>
    <property type="match status" value="1"/>
</dbReference>
<dbReference type="EMBL" id="KB300259">
    <property type="protein sequence ID" value="ELU06982.1"/>
    <property type="molecule type" value="Genomic_DNA"/>
</dbReference>
<feature type="active site" description="Charge relay system" evidence="5">
    <location>
        <position position="67"/>
    </location>
</feature>
<dbReference type="SUPFAM" id="SSF52743">
    <property type="entry name" value="Subtilisin-like"/>
    <property type="match status" value="1"/>
</dbReference>
<name>R7USU0_CAPTE</name>
<keyword evidence="3 5" id="KW-0378">Hydrolase</keyword>
<dbReference type="FunFam" id="3.40.50.200:FF:000007">
    <property type="entry name" value="Subtilisin-like serine protease"/>
    <property type="match status" value="1"/>
</dbReference>
<evidence type="ECO:0000256" key="4">
    <source>
        <dbReference type="ARBA" id="ARBA00022825"/>
    </source>
</evidence>
<gene>
    <name evidence="8" type="ORF">CAPTEDRAFT_121340</name>
</gene>
<dbReference type="PRINTS" id="PR00723">
    <property type="entry name" value="SUBTILISIN"/>
</dbReference>
<dbReference type="PROSITE" id="PS00137">
    <property type="entry name" value="SUBTILASE_HIS"/>
    <property type="match status" value="1"/>
</dbReference>
<dbReference type="InterPro" id="IPR023827">
    <property type="entry name" value="Peptidase_S8_Asp-AS"/>
</dbReference>
<reference evidence="8 10" key="2">
    <citation type="journal article" date="2013" name="Nature">
        <title>Insights into bilaterian evolution from three spiralian genomes.</title>
        <authorList>
            <person name="Simakov O."/>
            <person name="Marletaz F."/>
            <person name="Cho S.J."/>
            <person name="Edsinger-Gonzales E."/>
            <person name="Havlak P."/>
            <person name="Hellsten U."/>
            <person name="Kuo D.H."/>
            <person name="Larsson T."/>
            <person name="Lv J."/>
            <person name="Arendt D."/>
            <person name="Savage R."/>
            <person name="Osoegawa K."/>
            <person name="de Jong P."/>
            <person name="Grimwood J."/>
            <person name="Chapman J.A."/>
            <person name="Shapiro H."/>
            <person name="Aerts A."/>
            <person name="Otillar R.P."/>
            <person name="Terry A.Y."/>
            <person name="Boore J.L."/>
            <person name="Grigoriev I.V."/>
            <person name="Lindberg D.R."/>
            <person name="Seaver E.C."/>
            <person name="Weisblat D.A."/>
            <person name="Putnam N.H."/>
            <person name="Rokhsar D.S."/>
        </authorList>
    </citation>
    <scope>NUCLEOTIDE SEQUENCE</scope>
    <source>
        <strain evidence="8 10">I ESC-2004</strain>
    </source>
</reference>
<dbReference type="PROSITE" id="PS51892">
    <property type="entry name" value="SUBTILASE"/>
    <property type="match status" value="1"/>
</dbReference>
<reference evidence="10" key="1">
    <citation type="submission" date="2012-12" db="EMBL/GenBank/DDBJ databases">
        <authorList>
            <person name="Hellsten U."/>
            <person name="Grimwood J."/>
            <person name="Chapman J.A."/>
            <person name="Shapiro H."/>
            <person name="Aerts A."/>
            <person name="Otillar R.P."/>
            <person name="Terry A.Y."/>
            <person name="Boore J.L."/>
            <person name="Simakov O."/>
            <person name="Marletaz F."/>
            <person name="Cho S.-J."/>
            <person name="Edsinger-Gonzales E."/>
            <person name="Havlak P."/>
            <person name="Kuo D.-H."/>
            <person name="Larsson T."/>
            <person name="Lv J."/>
            <person name="Arendt D."/>
            <person name="Savage R."/>
            <person name="Osoegawa K."/>
            <person name="de Jong P."/>
            <person name="Lindberg D.R."/>
            <person name="Seaver E.C."/>
            <person name="Weisblat D.A."/>
            <person name="Putnam N.H."/>
            <person name="Grigoriev I.V."/>
            <person name="Rokhsar D.S."/>
        </authorList>
    </citation>
    <scope>NUCLEOTIDE SEQUENCE</scope>
    <source>
        <strain evidence="10">I ESC-2004</strain>
    </source>
</reference>
<evidence type="ECO:0000256" key="6">
    <source>
        <dbReference type="RuleBase" id="RU003355"/>
    </source>
</evidence>
<reference evidence="9" key="3">
    <citation type="submission" date="2015-06" db="UniProtKB">
        <authorList>
            <consortium name="EnsemblMetazoa"/>
        </authorList>
    </citation>
    <scope>IDENTIFICATION</scope>
</reference>
<dbReference type="InterPro" id="IPR000209">
    <property type="entry name" value="Peptidase_S8/S53_dom"/>
</dbReference>
<keyword evidence="10" id="KW-1185">Reference proteome</keyword>